<dbReference type="PANTHER" id="PTHR43283:SF11">
    <property type="entry name" value="BETA-LACTAMASE-RELATED DOMAIN-CONTAINING PROTEIN"/>
    <property type="match status" value="1"/>
</dbReference>
<dbReference type="Gene3D" id="3.40.710.10">
    <property type="entry name" value="DD-peptidase/beta-lactamase superfamily"/>
    <property type="match status" value="1"/>
</dbReference>
<reference evidence="3" key="1">
    <citation type="submission" date="2018-05" db="EMBL/GenBank/DDBJ databases">
        <authorList>
            <person name="Lanie J.A."/>
            <person name="Ng W.-L."/>
            <person name="Kazmierczak K.M."/>
            <person name="Andrzejewski T.M."/>
            <person name="Davidsen T.M."/>
            <person name="Wayne K.J."/>
            <person name="Tettelin H."/>
            <person name="Glass J.I."/>
            <person name="Rusch D."/>
            <person name="Podicherti R."/>
            <person name="Tsui H.-C.T."/>
            <person name="Winkler M.E."/>
        </authorList>
    </citation>
    <scope>NUCLEOTIDE SEQUENCE</scope>
</reference>
<sequence length="292" mass="32521">MARECYGVDFNNVAEIIERAISKKIFPCACLEIGRTEDILWRGAFGHLSYERKSTAADHNTIFDLASLTKVIATAPLAMQHVDARRWALSDYVTQHLRSWCGADRELVTIEDLLAHTSGLQAYLPLFQERVDPQQYKETLCRLPLQYAPRSESVYSDLGFILLGFMIEDLTNMTLDDQFQNMAESSGLNEIQFLPPNSWKKRTAPTGDNQMRGRCLIGEVHDDNGWALGGVAGHTGLFGSTSAVGRFARIILGDFRGGQTLVSPATLQTFTRKTNIPNSSRALGWDTMLPTS</sequence>
<feature type="domain" description="Beta-lactamase-related" evidence="2">
    <location>
        <begin position="21"/>
        <end position="276"/>
    </location>
</feature>
<protein>
    <recommendedName>
        <fullName evidence="2">Beta-lactamase-related domain-containing protein</fullName>
    </recommendedName>
</protein>
<accession>A0A382QX26</accession>
<dbReference type="SUPFAM" id="SSF56601">
    <property type="entry name" value="beta-lactamase/transpeptidase-like"/>
    <property type="match status" value="1"/>
</dbReference>
<proteinExistence type="predicted"/>
<keyword evidence="1" id="KW-0378">Hydrolase</keyword>
<dbReference type="InterPro" id="IPR050789">
    <property type="entry name" value="Diverse_Enzym_Activities"/>
</dbReference>
<dbReference type="GO" id="GO:0016787">
    <property type="term" value="F:hydrolase activity"/>
    <property type="evidence" value="ECO:0007669"/>
    <property type="project" value="UniProtKB-KW"/>
</dbReference>
<dbReference type="InterPro" id="IPR012338">
    <property type="entry name" value="Beta-lactam/transpept-like"/>
</dbReference>
<dbReference type="Pfam" id="PF00144">
    <property type="entry name" value="Beta-lactamase"/>
    <property type="match status" value="1"/>
</dbReference>
<dbReference type="InterPro" id="IPR001466">
    <property type="entry name" value="Beta-lactam-related"/>
</dbReference>
<feature type="non-terminal residue" evidence="3">
    <location>
        <position position="292"/>
    </location>
</feature>
<dbReference type="PANTHER" id="PTHR43283">
    <property type="entry name" value="BETA-LACTAMASE-RELATED"/>
    <property type="match status" value="1"/>
</dbReference>
<evidence type="ECO:0000256" key="1">
    <source>
        <dbReference type="ARBA" id="ARBA00022801"/>
    </source>
</evidence>
<name>A0A382QX26_9ZZZZ</name>
<dbReference type="EMBL" id="UINC01117166">
    <property type="protein sequence ID" value="SVC89405.1"/>
    <property type="molecule type" value="Genomic_DNA"/>
</dbReference>
<gene>
    <name evidence="3" type="ORF">METZ01_LOCUS342259</name>
</gene>
<evidence type="ECO:0000313" key="3">
    <source>
        <dbReference type="EMBL" id="SVC89405.1"/>
    </source>
</evidence>
<organism evidence="3">
    <name type="scientific">marine metagenome</name>
    <dbReference type="NCBI Taxonomy" id="408172"/>
    <lineage>
        <taxon>unclassified sequences</taxon>
        <taxon>metagenomes</taxon>
        <taxon>ecological metagenomes</taxon>
    </lineage>
</organism>
<dbReference type="AlphaFoldDB" id="A0A382QX26"/>
<evidence type="ECO:0000259" key="2">
    <source>
        <dbReference type="Pfam" id="PF00144"/>
    </source>
</evidence>